<protein>
    <recommendedName>
        <fullName evidence="1">RNase H type-1 domain-containing protein</fullName>
    </recommendedName>
</protein>
<gene>
    <name evidence="2" type="ORF">L3X38_018677</name>
</gene>
<evidence type="ECO:0000313" key="3">
    <source>
        <dbReference type="Proteomes" id="UP001054821"/>
    </source>
</evidence>
<keyword evidence="3" id="KW-1185">Reference proteome</keyword>
<reference evidence="2 3" key="1">
    <citation type="journal article" date="2022" name="G3 (Bethesda)">
        <title>Whole-genome sequence and methylome profiling of the almond [Prunus dulcis (Mill.) D.A. Webb] cultivar 'Nonpareil'.</title>
        <authorList>
            <person name="D'Amico-Willman K.M."/>
            <person name="Ouma W.Z."/>
            <person name="Meulia T."/>
            <person name="Sideli G.M."/>
            <person name="Gradziel T.M."/>
            <person name="Fresnedo-Ramirez J."/>
        </authorList>
    </citation>
    <scope>NUCLEOTIDE SEQUENCE [LARGE SCALE GENOMIC DNA]</scope>
    <source>
        <strain evidence="2">Clone GOH B32 T37-40</strain>
    </source>
</reference>
<evidence type="ECO:0000313" key="2">
    <source>
        <dbReference type="EMBL" id="KAI5339405.1"/>
    </source>
</evidence>
<dbReference type="GO" id="GO:0004523">
    <property type="term" value="F:RNA-DNA hybrid ribonuclease activity"/>
    <property type="evidence" value="ECO:0007669"/>
    <property type="project" value="InterPro"/>
</dbReference>
<proteinExistence type="predicted"/>
<sequence length="120" mass="13345">MNAKQIRIHSDSQLIVNQVKADFAAKDASMYPYLSTAHQLLQSFQAYEIKQIPRSENSHANALARLASAINDKIGRKSPVEILAEPSTVVSEACAVRYEDTWMSPMYAYLTNGTLPEDKA</sequence>
<evidence type="ECO:0000259" key="1">
    <source>
        <dbReference type="Pfam" id="PF13456"/>
    </source>
</evidence>
<organism evidence="2 3">
    <name type="scientific">Prunus dulcis</name>
    <name type="common">Almond</name>
    <name type="synonym">Amygdalus dulcis</name>
    <dbReference type="NCBI Taxonomy" id="3755"/>
    <lineage>
        <taxon>Eukaryota</taxon>
        <taxon>Viridiplantae</taxon>
        <taxon>Streptophyta</taxon>
        <taxon>Embryophyta</taxon>
        <taxon>Tracheophyta</taxon>
        <taxon>Spermatophyta</taxon>
        <taxon>Magnoliopsida</taxon>
        <taxon>eudicotyledons</taxon>
        <taxon>Gunneridae</taxon>
        <taxon>Pentapetalae</taxon>
        <taxon>rosids</taxon>
        <taxon>fabids</taxon>
        <taxon>Rosales</taxon>
        <taxon>Rosaceae</taxon>
        <taxon>Amygdaloideae</taxon>
        <taxon>Amygdaleae</taxon>
        <taxon>Prunus</taxon>
    </lineage>
</organism>
<dbReference type="SUPFAM" id="SSF53098">
    <property type="entry name" value="Ribonuclease H-like"/>
    <property type="match status" value="1"/>
</dbReference>
<dbReference type="InterPro" id="IPR036397">
    <property type="entry name" value="RNaseH_sf"/>
</dbReference>
<dbReference type="AlphaFoldDB" id="A0AAD4W9I6"/>
<dbReference type="PANTHER" id="PTHR48475:SF2">
    <property type="entry name" value="RIBONUCLEASE H"/>
    <property type="match status" value="1"/>
</dbReference>
<dbReference type="InterPro" id="IPR012337">
    <property type="entry name" value="RNaseH-like_sf"/>
</dbReference>
<name>A0AAD4W9I6_PRUDU</name>
<feature type="domain" description="RNase H type-1" evidence="1">
    <location>
        <begin position="4"/>
        <end position="66"/>
    </location>
</feature>
<dbReference type="PANTHER" id="PTHR48475">
    <property type="entry name" value="RIBONUCLEASE H"/>
    <property type="match status" value="1"/>
</dbReference>
<comment type="caution">
    <text evidence="2">The sequence shown here is derived from an EMBL/GenBank/DDBJ whole genome shotgun (WGS) entry which is preliminary data.</text>
</comment>
<dbReference type="InterPro" id="IPR002156">
    <property type="entry name" value="RNaseH_domain"/>
</dbReference>
<dbReference type="Gene3D" id="3.30.420.10">
    <property type="entry name" value="Ribonuclease H-like superfamily/Ribonuclease H"/>
    <property type="match status" value="1"/>
</dbReference>
<dbReference type="EMBL" id="JAJFAZ020000003">
    <property type="protein sequence ID" value="KAI5339405.1"/>
    <property type="molecule type" value="Genomic_DNA"/>
</dbReference>
<dbReference type="Proteomes" id="UP001054821">
    <property type="component" value="Chromosome 3"/>
</dbReference>
<accession>A0AAD4W9I6</accession>
<dbReference type="Pfam" id="PF13456">
    <property type="entry name" value="RVT_3"/>
    <property type="match status" value="1"/>
</dbReference>
<dbReference type="GO" id="GO:0003676">
    <property type="term" value="F:nucleic acid binding"/>
    <property type="evidence" value="ECO:0007669"/>
    <property type="project" value="InterPro"/>
</dbReference>